<feature type="domain" description="DUF3850" evidence="1">
    <location>
        <begin position="7"/>
        <end position="68"/>
    </location>
</feature>
<organism evidence="2 3">
    <name type="scientific">candidate division WS6 bacterium GW2011_GWF1_35_23</name>
    <dbReference type="NCBI Taxonomy" id="1619097"/>
    <lineage>
        <taxon>Bacteria</taxon>
        <taxon>Candidatus Dojkabacteria</taxon>
    </lineage>
</organism>
<dbReference type="InterPro" id="IPR015947">
    <property type="entry name" value="PUA-like_sf"/>
</dbReference>
<dbReference type="AlphaFoldDB" id="A0A0G0CIM6"/>
<evidence type="ECO:0000259" key="1">
    <source>
        <dbReference type="Pfam" id="PF12961"/>
    </source>
</evidence>
<reference evidence="2 3" key="1">
    <citation type="journal article" date="2015" name="Nature">
        <title>rRNA introns, odd ribosomes, and small enigmatic genomes across a large radiation of phyla.</title>
        <authorList>
            <person name="Brown C.T."/>
            <person name="Hug L.A."/>
            <person name="Thomas B.C."/>
            <person name="Sharon I."/>
            <person name="Castelle C.J."/>
            <person name="Singh A."/>
            <person name="Wilkins M.J."/>
            <person name="Williams K.H."/>
            <person name="Banfield J.F."/>
        </authorList>
    </citation>
    <scope>NUCLEOTIDE SEQUENCE [LARGE SCALE GENOMIC DNA]</scope>
</reference>
<gene>
    <name evidence="2" type="ORF">UR73_C0030G0006</name>
</gene>
<dbReference type="InterPro" id="IPR039440">
    <property type="entry name" value="DUF3850"/>
</dbReference>
<proteinExistence type="predicted"/>
<accession>A0A0G0CIM6</accession>
<dbReference type="EMBL" id="LBQH01000030">
    <property type="protein sequence ID" value="KKP75966.1"/>
    <property type="molecule type" value="Genomic_DNA"/>
</dbReference>
<protein>
    <recommendedName>
        <fullName evidence="1">DUF3850 domain-containing protein</fullName>
    </recommendedName>
</protein>
<evidence type="ECO:0000313" key="3">
    <source>
        <dbReference type="Proteomes" id="UP000034816"/>
    </source>
</evidence>
<comment type="caution">
    <text evidence="2">The sequence shown here is derived from an EMBL/GenBank/DDBJ whole genome shotgun (WGS) entry which is preliminary data.</text>
</comment>
<dbReference type="Proteomes" id="UP000034816">
    <property type="component" value="Unassembled WGS sequence"/>
</dbReference>
<dbReference type="Pfam" id="PF12961">
    <property type="entry name" value="DUF3850"/>
    <property type="match status" value="1"/>
</dbReference>
<sequence>MRRIEKKTQPYLFEKVLSGDKQFDLRIAEFECEVGDTLVLREWDPEKEEYTGRELEKEITFVLKTKDLKFWSQEDINELGFLVMS</sequence>
<dbReference type="SUPFAM" id="SSF88697">
    <property type="entry name" value="PUA domain-like"/>
    <property type="match status" value="1"/>
</dbReference>
<name>A0A0G0CIM6_9BACT</name>
<feature type="non-terminal residue" evidence="2">
    <location>
        <position position="85"/>
    </location>
</feature>
<dbReference type="Gene3D" id="2.30.130.30">
    <property type="entry name" value="Hypothetical protein"/>
    <property type="match status" value="1"/>
</dbReference>
<evidence type="ECO:0000313" key="2">
    <source>
        <dbReference type="EMBL" id="KKP75966.1"/>
    </source>
</evidence>